<dbReference type="RefSeq" id="WP_160895720.1">
    <property type="nucleotide sequence ID" value="NZ_WUMU01000019.1"/>
</dbReference>
<evidence type="ECO:0000256" key="1">
    <source>
        <dbReference type="SAM" id="SignalP"/>
    </source>
</evidence>
<keyword evidence="1" id="KW-0732">Signal</keyword>
<accession>A0A6L7G7M2</accession>
<gene>
    <name evidence="2" type="ORF">GR170_17325</name>
</gene>
<dbReference type="AlphaFoldDB" id="A0A6L7G7M2"/>
<dbReference type="InterPro" id="IPR011990">
    <property type="entry name" value="TPR-like_helical_dom_sf"/>
</dbReference>
<dbReference type="Gene3D" id="1.25.40.10">
    <property type="entry name" value="Tetratricopeptide repeat domain"/>
    <property type="match status" value="2"/>
</dbReference>
<proteinExistence type="predicted"/>
<dbReference type="PANTHER" id="PTHR11102:SF160">
    <property type="entry name" value="ERAD-ASSOCIATED E3 UBIQUITIN-PROTEIN LIGASE COMPONENT HRD3"/>
    <property type="match status" value="1"/>
</dbReference>
<organism evidence="2 3">
    <name type="scientific">Pseudooceanicola albus</name>
    <dbReference type="NCBI Taxonomy" id="2692189"/>
    <lineage>
        <taxon>Bacteria</taxon>
        <taxon>Pseudomonadati</taxon>
        <taxon>Pseudomonadota</taxon>
        <taxon>Alphaproteobacteria</taxon>
        <taxon>Rhodobacterales</taxon>
        <taxon>Paracoccaceae</taxon>
        <taxon>Pseudooceanicola</taxon>
    </lineage>
</organism>
<feature type="chain" id="PRO_5026685002" description="Sel1 repeat family protein" evidence="1">
    <location>
        <begin position="20"/>
        <end position="258"/>
    </location>
</feature>
<dbReference type="EMBL" id="WUMU01000019">
    <property type="protein sequence ID" value="MXN19597.1"/>
    <property type="molecule type" value="Genomic_DNA"/>
</dbReference>
<name>A0A6L7G7M2_9RHOB</name>
<reference evidence="2 3" key="1">
    <citation type="submission" date="2019-12" db="EMBL/GenBank/DDBJ databases">
        <authorList>
            <person name="Li M."/>
        </authorList>
    </citation>
    <scope>NUCLEOTIDE SEQUENCE [LARGE SCALE GENOMIC DNA]</scope>
    <source>
        <strain evidence="2 3">GBMRC 2024</strain>
    </source>
</reference>
<evidence type="ECO:0000313" key="3">
    <source>
        <dbReference type="Proteomes" id="UP000477911"/>
    </source>
</evidence>
<dbReference type="Proteomes" id="UP000477911">
    <property type="component" value="Unassembled WGS sequence"/>
</dbReference>
<evidence type="ECO:0008006" key="4">
    <source>
        <dbReference type="Google" id="ProtNLM"/>
    </source>
</evidence>
<comment type="caution">
    <text evidence="2">The sequence shown here is derived from an EMBL/GenBank/DDBJ whole genome shotgun (WGS) entry which is preliminary data.</text>
</comment>
<dbReference type="InterPro" id="IPR006597">
    <property type="entry name" value="Sel1-like"/>
</dbReference>
<dbReference type="Pfam" id="PF08238">
    <property type="entry name" value="Sel1"/>
    <property type="match status" value="4"/>
</dbReference>
<sequence length="258" mass="27069">MPRLLLLSLPLLAGLAACAPMPRTQASQLSPEEAGALYKTGTTALEAGDARAAARALLPAAGAGNVQAEGRLAQMYLAGTGLRRDPDAARSWAEKAAGKGDAASMLTLGIIYRQGLGVAPDKGRALKWLRLAERNGQWRAGRYLGLYAREAGDNDSAAYWFGKAAAKGDTISQYNLGRAYETGLGLRRDYGAAREWYGRAADQGGATGTAAKVALARLYEHGEGGPKDAARARDLYTRAANAGSSEAREALARMNATI</sequence>
<feature type="signal peptide" evidence="1">
    <location>
        <begin position="1"/>
        <end position="19"/>
    </location>
</feature>
<dbReference type="InterPro" id="IPR050767">
    <property type="entry name" value="Sel1_AlgK"/>
</dbReference>
<dbReference type="PANTHER" id="PTHR11102">
    <property type="entry name" value="SEL-1-LIKE PROTEIN"/>
    <property type="match status" value="1"/>
</dbReference>
<evidence type="ECO:0000313" key="2">
    <source>
        <dbReference type="EMBL" id="MXN19597.1"/>
    </source>
</evidence>
<keyword evidence="3" id="KW-1185">Reference proteome</keyword>
<protein>
    <recommendedName>
        <fullName evidence="4">Sel1 repeat family protein</fullName>
    </recommendedName>
</protein>
<dbReference type="SMART" id="SM00671">
    <property type="entry name" value="SEL1"/>
    <property type="match status" value="4"/>
</dbReference>
<dbReference type="SUPFAM" id="SSF81901">
    <property type="entry name" value="HCP-like"/>
    <property type="match status" value="1"/>
</dbReference>
<dbReference type="PROSITE" id="PS51257">
    <property type="entry name" value="PROKAR_LIPOPROTEIN"/>
    <property type="match status" value="1"/>
</dbReference>